<accession>A0A3N0AHG1</accession>
<name>A0A3N0AHG1_9ACTN</name>
<comment type="caution">
    <text evidence="1">The sequence shown here is derived from an EMBL/GenBank/DDBJ whole genome shotgun (WGS) entry which is preliminary data.</text>
</comment>
<reference evidence="2" key="1">
    <citation type="submission" date="2018-05" db="EMBL/GenBank/DDBJ databases">
        <title>Genome Sequencing of selected type strains of the family Eggerthellaceae.</title>
        <authorList>
            <person name="Danylec N."/>
            <person name="Stoll D.A."/>
            <person name="Doetsch A."/>
            <person name="Huch M."/>
        </authorList>
    </citation>
    <scope>NUCLEOTIDE SEQUENCE [LARGE SCALE GENOMIC DNA]</scope>
    <source>
        <strain evidence="2">DSM 17537</strain>
    </source>
</reference>
<protein>
    <submittedName>
        <fullName evidence="1">Uncharacterized protein</fullName>
    </submittedName>
</protein>
<gene>
    <name evidence="1" type="ORF">DMP07_01730</name>
</gene>
<dbReference type="Proteomes" id="UP000267368">
    <property type="component" value="Unassembled WGS sequence"/>
</dbReference>
<dbReference type="EMBL" id="QICB01000001">
    <property type="protein sequence ID" value="RNL21577.1"/>
    <property type="molecule type" value="Genomic_DNA"/>
</dbReference>
<evidence type="ECO:0000313" key="2">
    <source>
        <dbReference type="Proteomes" id="UP000267368"/>
    </source>
</evidence>
<keyword evidence="2" id="KW-1185">Reference proteome</keyword>
<proteinExistence type="predicted"/>
<dbReference type="AlphaFoldDB" id="A0A3N0AHG1"/>
<organism evidence="1 2">
    <name type="scientific">Slackia faecicanis</name>
    <dbReference type="NCBI Taxonomy" id="255723"/>
    <lineage>
        <taxon>Bacteria</taxon>
        <taxon>Bacillati</taxon>
        <taxon>Actinomycetota</taxon>
        <taxon>Coriobacteriia</taxon>
        <taxon>Eggerthellales</taxon>
        <taxon>Eggerthellaceae</taxon>
        <taxon>Slackia</taxon>
    </lineage>
</organism>
<sequence>MKVVYAHEQKRKAVAVYRKTRSYAATIRQLGHLRHLRVADPDAFVATAAGFPSCGARFLGETISQNYLLPSQGFWHRILTRSR</sequence>
<evidence type="ECO:0000313" key="1">
    <source>
        <dbReference type="EMBL" id="RNL21577.1"/>
    </source>
</evidence>